<proteinExistence type="predicted"/>
<keyword evidence="3" id="KW-1185">Reference proteome</keyword>
<keyword evidence="1" id="KW-0472">Membrane</keyword>
<evidence type="ECO:0000313" key="2">
    <source>
        <dbReference type="EMBL" id="GAA0220818.1"/>
    </source>
</evidence>
<dbReference type="Proteomes" id="UP001500416">
    <property type="component" value="Unassembled WGS sequence"/>
</dbReference>
<evidence type="ECO:0000256" key="1">
    <source>
        <dbReference type="SAM" id="Phobius"/>
    </source>
</evidence>
<dbReference type="EMBL" id="BAAABU010000003">
    <property type="protein sequence ID" value="GAA0220818.1"/>
    <property type="molecule type" value="Genomic_DNA"/>
</dbReference>
<accession>A0ABP3D210</accession>
<comment type="caution">
    <text evidence="2">The sequence shown here is derived from an EMBL/GenBank/DDBJ whole genome shotgun (WGS) entry which is preliminary data.</text>
</comment>
<feature type="transmembrane region" description="Helical" evidence="1">
    <location>
        <begin position="52"/>
        <end position="71"/>
    </location>
</feature>
<feature type="transmembrane region" description="Helical" evidence="1">
    <location>
        <begin position="92"/>
        <end position="120"/>
    </location>
</feature>
<feature type="transmembrane region" description="Helical" evidence="1">
    <location>
        <begin position="300"/>
        <end position="320"/>
    </location>
</feature>
<sequence length="327" mass="35199">MTWLAWRQLRVPALSVWAGLAAVGVVLAITGPKLVGRTDYTDVDVLFTGTLIAVYALPVVIGVFWGAPMVTRELEAGTHSLVWNQSVTRTRWLATKFGVGVPVAVVSAGLLGFAVTWWAAPIDAHAEKENDQFARIMPEVFAARGVAPVGYALFALVLGVAVGIVVRRTVAAMALTLVLFAAVQVAVPFLVRPHLLPATEESVAITASNIRQITGNESGVLESLTVAAPSGAWVLTNETVDAGGTPVHPLPEPVHKCLPKPGSSDAFPERGVIGQCMSRLTELGYRQHLVYLPGSRFWPLQWVELGLFVVLSALLGWFCFRRLRHLS</sequence>
<dbReference type="RefSeq" id="WP_343933282.1">
    <property type="nucleotide sequence ID" value="NZ_BAAABU010000003.1"/>
</dbReference>
<keyword evidence="1" id="KW-0812">Transmembrane</keyword>
<protein>
    <submittedName>
        <fullName evidence="2">Transporter</fullName>
    </submittedName>
</protein>
<organism evidence="2 3">
    <name type="scientific">Saccharothrix mutabilis subsp. mutabilis</name>
    <dbReference type="NCBI Taxonomy" id="66855"/>
    <lineage>
        <taxon>Bacteria</taxon>
        <taxon>Bacillati</taxon>
        <taxon>Actinomycetota</taxon>
        <taxon>Actinomycetes</taxon>
        <taxon>Pseudonocardiales</taxon>
        <taxon>Pseudonocardiaceae</taxon>
        <taxon>Saccharothrix</taxon>
    </lineage>
</organism>
<feature type="transmembrane region" description="Helical" evidence="1">
    <location>
        <begin position="140"/>
        <end position="165"/>
    </location>
</feature>
<evidence type="ECO:0000313" key="3">
    <source>
        <dbReference type="Proteomes" id="UP001500416"/>
    </source>
</evidence>
<name>A0ABP3D210_9PSEU</name>
<reference evidence="3" key="1">
    <citation type="journal article" date="2019" name="Int. J. Syst. Evol. Microbiol.">
        <title>The Global Catalogue of Microorganisms (GCM) 10K type strain sequencing project: providing services to taxonomists for standard genome sequencing and annotation.</title>
        <authorList>
            <consortium name="The Broad Institute Genomics Platform"/>
            <consortium name="The Broad Institute Genome Sequencing Center for Infectious Disease"/>
            <person name="Wu L."/>
            <person name="Ma J."/>
        </authorList>
    </citation>
    <scope>NUCLEOTIDE SEQUENCE [LARGE SCALE GENOMIC DNA]</scope>
    <source>
        <strain evidence="3">JCM 3380</strain>
    </source>
</reference>
<feature type="transmembrane region" description="Helical" evidence="1">
    <location>
        <begin position="172"/>
        <end position="191"/>
    </location>
</feature>
<keyword evidence="1" id="KW-1133">Transmembrane helix</keyword>
<gene>
    <name evidence="2" type="ORF">GCM10010492_18680</name>
</gene>